<dbReference type="Gene3D" id="3.40.50.620">
    <property type="entry name" value="HUPs"/>
    <property type="match status" value="1"/>
</dbReference>
<dbReference type="EC" id="6.3.4.19" evidence="8"/>
<sequence>MFHKFQKHINQNLPFLSKGKLLVTISGGIDSVILAHLCKQAKFDFALAHCNFNLRGKESDADQDFVEQLAKDLQVEVFIKSFDTNAVAEKLKISTQMAARDLRYSWFDVLCTQKQFDYILTAHHADDNLETFLINLSRGTGLDGLTGIPEVNDNIVRPLLKFSREEIVSFAKANNFKWREDSSNASTKYLRNKLRHDVIPVLKEMNTELLHNFETTQSNLKYSKSIIKDAVKRIYKEVVSIEDAVIKLNIKKLQELPNTNAYVFELLKDFNFTAWKDVYNLLDAQSGKQVFSATHRLVKDRDYLLVTGVSNAINSTSEVSISIAEDVKSIEIPFGVLSFKTTQQIEESNKSTLYIDKDLLKFPLTIRKWEKGDYFYPLGMQGKKKLSKFFKDEKYSLLDKEKALVLCSGEDVVWLINKRGDNRYKVTEKTKNILKITLQ</sequence>
<keyword evidence="3 8" id="KW-0436">Ligase</keyword>
<comment type="similarity">
    <text evidence="8">Belongs to the tRNA(Ile)-lysidine synthase family.</text>
</comment>
<dbReference type="PANTHER" id="PTHR43033">
    <property type="entry name" value="TRNA(ILE)-LYSIDINE SYNTHASE-RELATED"/>
    <property type="match status" value="1"/>
</dbReference>
<keyword evidence="6 8" id="KW-0067">ATP-binding</keyword>
<comment type="domain">
    <text evidence="8">The N-terminal region contains the highly conserved SGGXDS motif, predicted to be a P-loop motif involved in ATP binding.</text>
</comment>
<keyword evidence="4 8" id="KW-0819">tRNA processing</keyword>
<gene>
    <name evidence="8 10" type="primary">tilS</name>
    <name evidence="10" type="ORF">ACFSSB_00630</name>
</gene>
<comment type="subcellular location">
    <subcellularLocation>
        <location evidence="1 8">Cytoplasm</location>
    </subcellularLocation>
</comment>
<dbReference type="CDD" id="cd01992">
    <property type="entry name" value="TilS_N"/>
    <property type="match status" value="1"/>
</dbReference>
<evidence type="ECO:0000256" key="4">
    <source>
        <dbReference type="ARBA" id="ARBA00022694"/>
    </source>
</evidence>
<evidence type="ECO:0000256" key="5">
    <source>
        <dbReference type="ARBA" id="ARBA00022741"/>
    </source>
</evidence>
<dbReference type="NCBIfam" id="TIGR02433">
    <property type="entry name" value="lysidine_TilS_C"/>
    <property type="match status" value="1"/>
</dbReference>
<dbReference type="Pfam" id="PF01171">
    <property type="entry name" value="ATP_bind_3"/>
    <property type="match status" value="1"/>
</dbReference>
<dbReference type="PANTHER" id="PTHR43033:SF1">
    <property type="entry name" value="TRNA(ILE)-LYSIDINE SYNTHASE-RELATED"/>
    <property type="match status" value="1"/>
</dbReference>
<dbReference type="InterPro" id="IPR014729">
    <property type="entry name" value="Rossmann-like_a/b/a_fold"/>
</dbReference>
<dbReference type="InterPro" id="IPR012795">
    <property type="entry name" value="tRNA_Ile_lys_synt_N"/>
</dbReference>
<dbReference type="InterPro" id="IPR012094">
    <property type="entry name" value="tRNA_Ile_lys_synt"/>
</dbReference>
<dbReference type="EMBL" id="JBHULM010000001">
    <property type="protein sequence ID" value="MFD2540806.1"/>
    <property type="molecule type" value="Genomic_DNA"/>
</dbReference>
<dbReference type="SMART" id="SM00977">
    <property type="entry name" value="TilS_C"/>
    <property type="match status" value="1"/>
</dbReference>
<dbReference type="Proteomes" id="UP001597467">
    <property type="component" value="Unassembled WGS sequence"/>
</dbReference>
<evidence type="ECO:0000256" key="8">
    <source>
        <dbReference type="HAMAP-Rule" id="MF_01161"/>
    </source>
</evidence>
<evidence type="ECO:0000256" key="7">
    <source>
        <dbReference type="ARBA" id="ARBA00048539"/>
    </source>
</evidence>
<dbReference type="GO" id="GO:0032267">
    <property type="term" value="F:tRNA(Ile)-lysidine synthase activity"/>
    <property type="evidence" value="ECO:0007669"/>
    <property type="project" value="UniProtKB-EC"/>
</dbReference>
<evidence type="ECO:0000256" key="2">
    <source>
        <dbReference type="ARBA" id="ARBA00022490"/>
    </source>
</evidence>
<organism evidence="10 11">
    <name type="scientific">Lacinutrix gracilariae</name>
    <dbReference type="NCBI Taxonomy" id="1747198"/>
    <lineage>
        <taxon>Bacteria</taxon>
        <taxon>Pseudomonadati</taxon>
        <taxon>Bacteroidota</taxon>
        <taxon>Flavobacteriia</taxon>
        <taxon>Flavobacteriales</taxon>
        <taxon>Flavobacteriaceae</taxon>
        <taxon>Lacinutrix</taxon>
    </lineage>
</organism>
<dbReference type="RefSeq" id="WP_379899893.1">
    <property type="nucleotide sequence ID" value="NZ_JBHULM010000001.1"/>
</dbReference>
<keyword evidence="5 8" id="KW-0547">Nucleotide-binding</keyword>
<dbReference type="Pfam" id="PF11734">
    <property type="entry name" value="TilS_C"/>
    <property type="match status" value="1"/>
</dbReference>
<feature type="binding site" evidence="8">
    <location>
        <begin position="26"/>
        <end position="31"/>
    </location>
    <ligand>
        <name>ATP</name>
        <dbReference type="ChEBI" id="CHEBI:30616"/>
    </ligand>
</feature>
<reference evidence="11" key="1">
    <citation type="journal article" date="2019" name="Int. J. Syst. Evol. Microbiol.">
        <title>The Global Catalogue of Microorganisms (GCM) 10K type strain sequencing project: providing services to taxonomists for standard genome sequencing and annotation.</title>
        <authorList>
            <consortium name="The Broad Institute Genomics Platform"/>
            <consortium name="The Broad Institute Genome Sequencing Center for Infectious Disease"/>
            <person name="Wu L."/>
            <person name="Ma J."/>
        </authorList>
    </citation>
    <scope>NUCLEOTIDE SEQUENCE [LARGE SCALE GENOMIC DNA]</scope>
    <source>
        <strain evidence="11">KCTC 42808</strain>
    </source>
</reference>
<comment type="function">
    <text evidence="8">Ligates lysine onto the cytidine present at position 34 of the AUA codon-specific tRNA(Ile) that contains the anticodon CAU, in an ATP-dependent manner. Cytidine is converted to lysidine, thus changing the amino acid specificity of the tRNA from methionine to isoleucine.</text>
</comment>
<keyword evidence="2 8" id="KW-0963">Cytoplasm</keyword>
<evidence type="ECO:0000313" key="10">
    <source>
        <dbReference type="EMBL" id="MFD2540806.1"/>
    </source>
</evidence>
<feature type="domain" description="Lysidine-tRNA(Ile) synthetase C-terminal" evidence="9">
    <location>
        <begin position="364"/>
        <end position="436"/>
    </location>
</feature>
<dbReference type="SUPFAM" id="SSF52402">
    <property type="entry name" value="Adenine nucleotide alpha hydrolases-like"/>
    <property type="match status" value="1"/>
</dbReference>
<keyword evidence="11" id="KW-1185">Reference proteome</keyword>
<evidence type="ECO:0000256" key="3">
    <source>
        <dbReference type="ARBA" id="ARBA00022598"/>
    </source>
</evidence>
<name>A0ABW5JVL8_9FLAO</name>
<evidence type="ECO:0000313" key="11">
    <source>
        <dbReference type="Proteomes" id="UP001597467"/>
    </source>
</evidence>
<evidence type="ECO:0000259" key="9">
    <source>
        <dbReference type="SMART" id="SM00977"/>
    </source>
</evidence>
<evidence type="ECO:0000256" key="6">
    <source>
        <dbReference type="ARBA" id="ARBA00022840"/>
    </source>
</evidence>
<dbReference type="InterPro" id="IPR012796">
    <property type="entry name" value="Lysidine-tRNA-synth_C"/>
</dbReference>
<dbReference type="InterPro" id="IPR011063">
    <property type="entry name" value="TilS/TtcA_N"/>
</dbReference>
<dbReference type="SUPFAM" id="SSF56037">
    <property type="entry name" value="PheT/TilS domain"/>
    <property type="match status" value="1"/>
</dbReference>
<evidence type="ECO:0000256" key="1">
    <source>
        <dbReference type="ARBA" id="ARBA00004496"/>
    </source>
</evidence>
<proteinExistence type="inferred from homology"/>
<comment type="caution">
    <text evidence="10">The sequence shown here is derived from an EMBL/GenBank/DDBJ whole genome shotgun (WGS) entry which is preliminary data.</text>
</comment>
<dbReference type="NCBIfam" id="TIGR02432">
    <property type="entry name" value="lysidine_TilS_N"/>
    <property type="match status" value="1"/>
</dbReference>
<comment type="catalytic activity">
    <reaction evidence="7 8">
        <text>cytidine(34) in tRNA(Ile2) + L-lysine + ATP = lysidine(34) in tRNA(Ile2) + AMP + diphosphate + H(+)</text>
        <dbReference type="Rhea" id="RHEA:43744"/>
        <dbReference type="Rhea" id="RHEA-COMP:10625"/>
        <dbReference type="Rhea" id="RHEA-COMP:10670"/>
        <dbReference type="ChEBI" id="CHEBI:15378"/>
        <dbReference type="ChEBI" id="CHEBI:30616"/>
        <dbReference type="ChEBI" id="CHEBI:32551"/>
        <dbReference type="ChEBI" id="CHEBI:33019"/>
        <dbReference type="ChEBI" id="CHEBI:82748"/>
        <dbReference type="ChEBI" id="CHEBI:83665"/>
        <dbReference type="ChEBI" id="CHEBI:456215"/>
        <dbReference type="EC" id="6.3.4.19"/>
    </reaction>
</comment>
<accession>A0ABW5JVL8</accession>
<dbReference type="HAMAP" id="MF_01161">
    <property type="entry name" value="tRNA_Ile_lys_synt"/>
    <property type="match status" value="1"/>
</dbReference>
<protein>
    <recommendedName>
        <fullName evidence="8">tRNA(Ile)-lysidine synthase</fullName>
        <ecNumber evidence="8">6.3.4.19</ecNumber>
    </recommendedName>
    <alternativeName>
        <fullName evidence="8">tRNA(Ile)-2-lysyl-cytidine synthase</fullName>
    </alternativeName>
    <alternativeName>
        <fullName evidence="8">tRNA(Ile)-lysidine synthetase</fullName>
    </alternativeName>
</protein>